<evidence type="ECO:0000256" key="1">
    <source>
        <dbReference type="SAM" id="MobiDB-lite"/>
    </source>
</evidence>
<organism evidence="2 3">
    <name type="scientific">Prochlorococcus marinus (strain MIT 9313)</name>
    <dbReference type="NCBI Taxonomy" id="74547"/>
    <lineage>
        <taxon>Bacteria</taxon>
        <taxon>Bacillati</taxon>
        <taxon>Cyanobacteriota</taxon>
        <taxon>Cyanophyceae</taxon>
        <taxon>Synechococcales</taxon>
        <taxon>Prochlorococcaceae</taxon>
        <taxon>Prochlorococcus</taxon>
    </lineage>
</organism>
<name>B9ESS7_PROMM</name>
<evidence type="ECO:0000313" key="2">
    <source>
        <dbReference type="EMBL" id="CAX32431.1"/>
    </source>
</evidence>
<feature type="compositionally biased region" description="Polar residues" evidence="1">
    <location>
        <begin position="59"/>
        <end position="75"/>
    </location>
</feature>
<dbReference type="KEGG" id="pmt:PMT_2913"/>
<protein>
    <submittedName>
        <fullName evidence="2">Uncharacterized protein</fullName>
    </submittedName>
</protein>
<gene>
    <name evidence="2" type="ordered locus">PMT_2913</name>
</gene>
<sequence length="75" mass="8709">MPDPPSRHSTCWHLHRADDEMGKVKATKLARSAHSIRTIQVWQHRLAEHTGRTRLRAKGTSQEKLFKNQISKLEL</sequence>
<dbReference type="EMBL" id="BX548175">
    <property type="protein sequence ID" value="CAX32431.1"/>
    <property type="molecule type" value="Genomic_DNA"/>
</dbReference>
<proteinExistence type="predicted"/>
<dbReference type="HOGENOM" id="CLU_2668152_0_0_3"/>
<reference evidence="2 3" key="1">
    <citation type="journal article" date="2003" name="Nature">
        <title>Genome divergence in two Prochlorococcus ecotypes reflects oceanic niche differentiation.</title>
        <authorList>
            <person name="Rocap G."/>
            <person name="Larimer F.W."/>
            <person name="Lamerdin J.E."/>
            <person name="Malfatti S."/>
            <person name="Chain P."/>
            <person name="Ahlgren N.A."/>
            <person name="Arellano A."/>
            <person name="Coleman M."/>
            <person name="Hauser L."/>
            <person name="Hess W.R."/>
            <person name="Johnson Z.I."/>
            <person name="Land M.L."/>
            <person name="Lindell D."/>
            <person name="Post A.F."/>
            <person name="Regala W."/>
            <person name="Shah M."/>
            <person name="Shaw S.L."/>
            <person name="Steglich C."/>
            <person name="Sullivan M.B."/>
            <person name="Ting C.S."/>
            <person name="Tolonen A."/>
            <person name="Webb E.A."/>
            <person name="Zinser E.R."/>
            <person name="Chisholm S.W."/>
        </authorList>
    </citation>
    <scope>NUCLEOTIDE SEQUENCE [LARGE SCALE GENOMIC DNA]</scope>
    <source>
        <strain evidence="3">MIT 9313</strain>
    </source>
</reference>
<evidence type="ECO:0000313" key="3">
    <source>
        <dbReference type="Proteomes" id="UP000001423"/>
    </source>
</evidence>
<dbReference type="AlphaFoldDB" id="B9ESS7"/>
<feature type="region of interest" description="Disordered" evidence="1">
    <location>
        <begin position="55"/>
        <end position="75"/>
    </location>
</feature>
<keyword evidence="3" id="KW-1185">Reference proteome</keyword>
<accession>B9ESS7</accession>
<dbReference type="Proteomes" id="UP000001423">
    <property type="component" value="Chromosome"/>
</dbReference>